<evidence type="ECO:0000313" key="9">
    <source>
        <dbReference type="EMBL" id="EGW35316.1"/>
    </source>
</evidence>
<gene>
    <name evidence="9" type="ORF">SPAPADRAFT_58541</name>
</gene>
<dbReference type="GO" id="GO:0070522">
    <property type="term" value="C:ERCC4-ERCC1 complex"/>
    <property type="evidence" value="ECO:0007669"/>
    <property type="project" value="TreeGrafter"/>
</dbReference>
<dbReference type="PANTHER" id="PTHR12749">
    <property type="entry name" value="EXCISION REPAIR CROSS-COMPLEMENTING 1 ERCC1"/>
    <property type="match status" value="1"/>
</dbReference>
<name>G3AGH7_SPAPN</name>
<comment type="subcellular location">
    <subcellularLocation>
        <location evidence="1">Nucleus</location>
    </subcellularLocation>
</comment>
<dbReference type="InterPro" id="IPR047260">
    <property type="entry name" value="ERCC1-like_central_dom"/>
</dbReference>
<dbReference type="CDD" id="cd22325">
    <property type="entry name" value="ERCC1_C-like"/>
    <property type="match status" value="1"/>
</dbReference>
<keyword evidence="3" id="KW-0227">DNA damage</keyword>
<dbReference type="NCBIfam" id="TIGR00597">
    <property type="entry name" value="rad10"/>
    <property type="match status" value="1"/>
</dbReference>
<evidence type="ECO:0000256" key="5">
    <source>
        <dbReference type="ARBA" id="ARBA00023204"/>
    </source>
</evidence>
<dbReference type="InterPro" id="IPR011335">
    <property type="entry name" value="Restrct_endonuc-II-like"/>
</dbReference>
<evidence type="ECO:0000256" key="6">
    <source>
        <dbReference type="ARBA" id="ARBA00023242"/>
    </source>
</evidence>
<keyword evidence="6" id="KW-0539">Nucleus</keyword>
<evidence type="ECO:0000256" key="4">
    <source>
        <dbReference type="ARBA" id="ARBA00023125"/>
    </source>
</evidence>
<keyword evidence="10" id="KW-1185">Reference proteome</keyword>
<proteinExistence type="inferred from homology"/>
<dbReference type="STRING" id="619300.G3AGH7"/>
<protein>
    <recommendedName>
        <fullName evidence="8">ERCC1-like central domain-containing protein</fullName>
    </recommendedName>
</protein>
<evidence type="ECO:0000256" key="7">
    <source>
        <dbReference type="SAM" id="MobiDB-lite"/>
    </source>
</evidence>
<dbReference type="FunFam" id="3.40.50.10130:FF:000001">
    <property type="entry name" value="DNA excision repair protein ERCC-1"/>
    <property type="match status" value="1"/>
</dbReference>
<dbReference type="Proteomes" id="UP000000709">
    <property type="component" value="Unassembled WGS sequence"/>
</dbReference>
<accession>G3AGH7</accession>
<feature type="region of interest" description="Disordered" evidence="7">
    <location>
        <begin position="34"/>
        <end position="110"/>
    </location>
</feature>
<dbReference type="FunCoup" id="G3AGH7">
    <property type="interactions" value="132"/>
</dbReference>
<dbReference type="Gene3D" id="3.40.50.10130">
    <property type="match status" value="1"/>
</dbReference>
<evidence type="ECO:0000256" key="2">
    <source>
        <dbReference type="ARBA" id="ARBA00008283"/>
    </source>
</evidence>
<dbReference type="OMA" id="HPEYIWQ"/>
<sequence>MSEPNDNENNPSEDIDATSFASILAGVKRMREQYGGASVTEAVETVPEQASVSEPQPVSIPEPSSITTPRTSPIPSTSSRTTLLKPTAEPLRPYQQPAPVNSTSTSKHSTHRSASIAEILVSKSQTGNPLLKESMMKLTPWKFDSTILSDYYISPTFQILFLSLKYYKIKPEYIWTRLKKWNKGTSVVASQRINDRALRILLVVVDIDGHQEVLRKLSDICIKNDLTMVLAWSFEEAGNYIAMAKQLDNAPSKTISSIKGIRGVDYNSSVVEAFTGIRSVNKTDVSNLLANCKSVKQIVLESCKEDSENMLADIGGLGSTKLRNLRQVFSEPFIYNKQYNQD</sequence>
<comment type="similarity">
    <text evidence="2">Belongs to the ERCC1/RAD10/SWI10 family.</text>
</comment>
<dbReference type="GeneID" id="18872497"/>
<evidence type="ECO:0000259" key="8">
    <source>
        <dbReference type="Pfam" id="PF03834"/>
    </source>
</evidence>
<evidence type="ECO:0000256" key="3">
    <source>
        <dbReference type="ARBA" id="ARBA00022763"/>
    </source>
</evidence>
<dbReference type="KEGG" id="spaa:SPAPADRAFT_58541"/>
<organism evidence="10">
    <name type="scientific">Spathaspora passalidarum (strain NRRL Y-27907 / 11-Y1)</name>
    <dbReference type="NCBI Taxonomy" id="619300"/>
    <lineage>
        <taxon>Eukaryota</taxon>
        <taxon>Fungi</taxon>
        <taxon>Dikarya</taxon>
        <taxon>Ascomycota</taxon>
        <taxon>Saccharomycotina</taxon>
        <taxon>Pichiomycetes</taxon>
        <taxon>Debaryomycetaceae</taxon>
        <taxon>Spathaspora</taxon>
    </lineage>
</organism>
<dbReference type="EMBL" id="GL996499">
    <property type="protein sequence ID" value="EGW35316.1"/>
    <property type="molecule type" value="Genomic_DNA"/>
</dbReference>
<dbReference type="GO" id="GO:0070914">
    <property type="term" value="P:UV-damage excision repair"/>
    <property type="evidence" value="ECO:0007669"/>
    <property type="project" value="TreeGrafter"/>
</dbReference>
<dbReference type="GO" id="GO:0003684">
    <property type="term" value="F:damaged DNA binding"/>
    <property type="evidence" value="ECO:0007669"/>
    <property type="project" value="InterPro"/>
</dbReference>
<dbReference type="InterPro" id="IPR010994">
    <property type="entry name" value="RuvA_2-like"/>
</dbReference>
<dbReference type="SUPFAM" id="SSF52980">
    <property type="entry name" value="Restriction endonuclease-like"/>
    <property type="match status" value="1"/>
</dbReference>
<dbReference type="AlphaFoldDB" id="G3AGH7"/>
<keyword evidence="4" id="KW-0238">DNA-binding</keyword>
<dbReference type="SUPFAM" id="SSF47781">
    <property type="entry name" value="RuvA domain 2-like"/>
    <property type="match status" value="1"/>
</dbReference>
<reference evidence="9 10" key="1">
    <citation type="journal article" date="2011" name="Proc. Natl. Acad. Sci. U.S.A.">
        <title>Comparative genomics of xylose-fermenting fungi for enhanced biofuel production.</title>
        <authorList>
            <person name="Wohlbach D.J."/>
            <person name="Kuo A."/>
            <person name="Sato T.K."/>
            <person name="Potts K.M."/>
            <person name="Salamov A.A."/>
            <person name="LaButti K.M."/>
            <person name="Sun H."/>
            <person name="Clum A."/>
            <person name="Pangilinan J.L."/>
            <person name="Lindquist E.A."/>
            <person name="Lucas S."/>
            <person name="Lapidus A."/>
            <person name="Jin M."/>
            <person name="Gunawan C."/>
            <person name="Balan V."/>
            <person name="Dale B.E."/>
            <person name="Jeffries T.W."/>
            <person name="Zinkel R."/>
            <person name="Barry K.W."/>
            <person name="Grigoriev I.V."/>
            <person name="Gasch A.P."/>
        </authorList>
    </citation>
    <scope>NUCLEOTIDE SEQUENCE [LARGE SCALE GENOMIC DNA]</scope>
    <source>
        <strain evidence="10">NRRL Y-27907 / 11-Y1</strain>
    </source>
</reference>
<dbReference type="InParanoid" id="G3AGH7"/>
<evidence type="ECO:0000313" key="10">
    <source>
        <dbReference type="Proteomes" id="UP000000709"/>
    </source>
</evidence>
<feature type="domain" description="ERCC1-like central" evidence="8">
    <location>
        <begin position="119"/>
        <end position="245"/>
    </location>
</feature>
<dbReference type="OrthoDB" id="10262814at2759"/>
<feature type="compositionally biased region" description="Low complexity" evidence="7">
    <location>
        <begin position="57"/>
        <end position="82"/>
    </location>
</feature>
<dbReference type="GO" id="GO:0006312">
    <property type="term" value="P:mitotic recombination"/>
    <property type="evidence" value="ECO:0007669"/>
    <property type="project" value="TreeGrafter"/>
</dbReference>
<dbReference type="InterPro" id="IPR004579">
    <property type="entry name" value="ERCC1/RAD10/SWI10"/>
</dbReference>
<dbReference type="PANTHER" id="PTHR12749:SF0">
    <property type="entry name" value="DNA EXCISION REPAIR PROTEIN ERCC-1"/>
    <property type="match status" value="1"/>
</dbReference>
<dbReference type="Gene3D" id="1.10.150.20">
    <property type="entry name" value="5' to 3' exonuclease, C-terminal subdomain"/>
    <property type="match status" value="1"/>
</dbReference>
<evidence type="ECO:0000256" key="1">
    <source>
        <dbReference type="ARBA" id="ARBA00004123"/>
    </source>
</evidence>
<dbReference type="GO" id="GO:0003697">
    <property type="term" value="F:single-stranded DNA binding"/>
    <property type="evidence" value="ECO:0007669"/>
    <property type="project" value="TreeGrafter"/>
</dbReference>
<keyword evidence="5" id="KW-0234">DNA repair</keyword>
<dbReference type="GO" id="GO:0000110">
    <property type="term" value="C:nucleotide-excision repair factor 1 complex"/>
    <property type="evidence" value="ECO:0007669"/>
    <property type="project" value="TreeGrafter"/>
</dbReference>
<dbReference type="eggNOG" id="KOG2841">
    <property type="taxonomic scope" value="Eukaryota"/>
</dbReference>
<dbReference type="RefSeq" id="XP_007372728.1">
    <property type="nucleotide sequence ID" value="XM_007372666.1"/>
</dbReference>
<dbReference type="HOGENOM" id="CLU_041616_3_0_1"/>
<dbReference type="Pfam" id="PF03834">
    <property type="entry name" value="Rad10"/>
    <property type="match status" value="1"/>
</dbReference>
<dbReference type="GO" id="GO:0006302">
    <property type="term" value="P:double-strand break repair"/>
    <property type="evidence" value="ECO:0007669"/>
    <property type="project" value="UniProtKB-ARBA"/>
</dbReference>